<protein>
    <submittedName>
        <fullName evidence="1">Uncharacterized protein</fullName>
    </submittedName>
</protein>
<name>A0A918CPF1_9DEIO</name>
<dbReference type="EMBL" id="BMQL01000053">
    <property type="protein sequence ID" value="GGR31889.1"/>
    <property type="molecule type" value="Genomic_DNA"/>
</dbReference>
<gene>
    <name evidence="1" type="ORF">GCM10008957_48190</name>
</gene>
<comment type="caution">
    <text evidence="1">The sequence shown here is derived from an EMBL/GenBank/DDBJ whole genome shotgun (WGS) entry which is preliminary data.</text>
</comment>
<reference evidence="1" key="2">
    <citation type="submission" date="2020-09" db="EMBL/GenBank/DDBJ databases">
        <authorList>
            <person name="Sun Q."/>
            <person name="Ohkuma M."/>
        </authorList>
    </citation>
    <scope>NUCLEOTIDE SEQUENCE</scope>
    <source>
        <strain evidence="1">JCM 31311</strain>
    </source>
</reference>
<keyword evidence="2" id="KW-1185">Reference proteome</keyword>
<proteinExistence type="predicted"/>
<dbReference type="Proteomes" id="UP000603865">
    <property type="component" value="Unassembled WGS sequence"/>
</dbReference>
<sequence>MNSWPLLKSVSTKRRLAPDFRLSRMMRCLKGGVYVCRQTRGQKRDGRRGLSLDGGRARRFMVEGNIDDEQVIAITCLQSLQLAYQDASDENALFIAHAREDVPALLAEIRRLR</sequence>
<accession>A0A918CPF1</accession>
<reference evidence="1" key="1">
    <citation type="journal article" date="2014" name="Int. J. Syst. Evol. Microbiol.">
        <title>Complete genome sequence of Corynebacterium casei LMG S-19264T (=DSM 44701T), isolated from a smear-ripened cheese.</title>
        <authorList>
            <consortium name="US DOE Joint Genome Institute (JGI-PGF)"/>
            <person name="Walter F."/>
            <person name="Albersmeier A."/>
            <person name="Kalinowski J."/>
            <person name="Ruckert C."/>
        </authorList>
    </citation>
    <scope>NUCLEOTIDE SEQUENCE</scope>
    <source>
        <strain evidence="1">JCM 31311</strain>
    </source>
</reference>
<organism evidence="1 2">
    <name type="scientific">Deinococcus ruber</name>
    <dbReference type="NCBI Taxonomy" id="1848197"/>
    <lineage>
        <taxon>Bacteria</taxon>
        <taxon>Thermotogati</taxon>
        <taxon>Deinococcota</taxon>
        <taxon>Deinococci</taxon>
        <taxon>Deinococcales</taxon>
        <taxon>Deinococcaceae</taxon>
        <taxon>Deinococcus</taxon>
    </lineage>
</organism>
<dbReference type="AlphaFoldDB" id="A0A918CPF1"/>
<evidence type="ECO:0000313" key="1">
    <source>
        <dbReference type="EMBL" id="GGR31889.1"/>
    </source>
</evidence>
<evidence type="ECO:0000313" key="2">
    <source>
        <dbReference type="Proteomes" id="UP000603865"/>
    </source>
</evidence>